<keyword evidence="8" id="KW-0966">Cell projection</keyword>
<evidence type="ECO:0000256" key="1">
    <source>
        <dbReference type="ARBA" id="ARBA00004611"/>
    </source>
</evidence>
<reference evidence="10" key="2">
    <citation type="submission" date="2023-05" db="EMBL/GenBank/DDBJ databases">
        <authorList>
            <person name="Fouks B."/>
        </authorList>
    </citation>
    <scope>NUCLEOTIDE SEQUENCE</scope>
    <source>
        <strain evidence="10">Stay&amp;Tobe</strain>
        <tissue evidence="10">Testes</tissue>
    </source>
</reference>
<evidence type="ECO:0000256" key="7">
    <source>
        <dbReference type="ARBA" id="ARBA00023212"/>
    </source>
</evidence>
<dbReference type="GO" id="GO:0005929">
    <property type="term" value="C:cilium"/>
    <property type="evidence" value="ECO:0007669"/>
    <property type="project" value="TreeGrafter"/>
</dbReference>
<comment type="caution">
    <text evidence="10">The sequence shown here is derived from an EMBL/GenBank/DDBJ whole genome shotgun (WGS) entry which is preliminary data.</text>
</comment>
<dbReference type="PANTHER" id="PTHR21648">
    <property type="entry name" value="FLAGELLAR RADIAL SPOKE PROTEIN 3"/>
    <property type="match status" value="1"/>
</dbReference>
<feature type="compositionally biased region" description="Basic and acidic residues" evidence="9">
    <location>
        <begin position="47"/>
        <end position="60"/>
    </location>
</feature>
<evidence type="ECO:0000256" key="3">
    <source>
        <dbReference type="ARBA" id="ARBA00022490"/>
    </source>
</evidence>
<reference evidence="10" key="1">
    <citation type="journal article" date="2023" name="IScience">
        <title>Live-bearing cockroach genome reveals convergent evolutionary mechanisms linked to viviparity in insects and beyond.</title>
        <authorList>
            <person name="Fouks B."/>
            <person name="Harrison M.C."/>
            <person name="Mikhailova A.A."/>
            <person name="Marchal E."/>
            <person name="English S."/>
            <person name="Carruthers M."/>
            <person name="Jennings E.C."/>
            <person name="Chiamaka E.L."/>
            <person name="Frigard R.A."/>
            <person name="Pippel M."/>
            <person name="Attardo G.M."/>
            <person name="Benoit J.B."/>
            <person name="Bornberg-Bauer E."/>
            <person name="Tobe S.S."/>
        </authorList>
    </citation>
    <scope>NUCLEOTIDE SEQUENCE</scope>
    <source>
        <strain evidence="10">Stay&amp;Tobe</strain>
    </source>
</reference>
<evidence type="ECO:0000256" key="9">
    <source>
        <dbReference type="SAM" id="MobiDB-lite"/>
    </source>
</evidence>
<proteinExistence type="inferred from homology"/>
<gene>
    <name evidence="10" type="ORF">L9F63_023713</name>
</gene>
<evidence type="ECO:0000313" key="10">
    <source>
        <dbReference type="EMBL" id="KAJ9581108.1"/>
    </source>
</evidence>
<dbReference type="EMBL" id="JASPKZ010008025">
    <property type="protein sequence ID" value="KAJ9581108.1"/>
    <property type="molecule type" value="Genomic_DNA"/>
</dbReference>
<name>A0AAD7ZJP2_DIPPU</name>
<dbReference type="PANTHER" id="PTHR21648:SF0">
    <property type="entry name" value="RADIAL SPOKE HEAD PROTEIN 3 HOMOLOG"/>
    <property type="match status" value="1"/>
</dbReference>
<keyword evidence="11" id="KW-1185">Reference proteome</keyword>
<keyword evidence="5" id="KW-0282">Flagellum</keyword>
<comment type="subcellular location">
    <subcellularLocation>
        <location evidence="1">Cytoplasm</location>
        <location evidence="1">Cytoskeleton</location>
        <location evidence="1">Flagellum axoneme</location>
    </subcellularLocation>
</comment>
<protein>
    <submittedName>
        <fullName evidence="10">Uncharacterized protein</fullName>
    </submittedName>
</protein>
<dbReference type="Proteomes" id="UP001233999">
    <property type="component" value="Unassembled WGS sequence"/>
</dbReference>
<keyword evidence="3" id="KW-0963">Cytoplasm</keyword>
<evidence type="ECO:0000256" key="4">
    <source>
        <dbReference type="ARBA" id="ARBA00022553"/>
    </source>
</evidence>
<accession>A0AAD7ZJP2</accession>
<keyword evidence="4" id="KW-0597">Phosphoprotein</keyword>
<evidence type="ECO:0000256" key="8">
    <source>
        <dbReference type="ARBA" id="ARBA00023273"/>
    </source>
</evidence>
<evidence type="ECO:0000256" key="5">
    <source>
        <dbReference type="ARBA" id="ARBA00022846"/>
    </source>
</evidence>
<evidence type="ECO:0000256" key="6">
    <source>
        <dbReference type="ARBA" id="ARBA00023069"/>
    </source>
</evidence>
<comment type="similarity">
    <text evidence="2">Belongs to the flagellar radial spoke RSP3 family.</text>
</comment>
<sequence>PNQTDGESQASRQQEARRRAMARRRAQGRQTRNARFRLRTPPPVPGRKHENVQTEKYLEE</sequence>
<feature type="non-terminal residue" evidence="10">
    <location>
        <position position="60"/>
    </location>
</feature>
<dbReference type="InterPro" id="IPR009290">
    <property type="entry name" value="Radial_spoke_3"/>
</dbReference>
<keyword evidence="7" id="KW-0206">Cytoskeleton</keyword>
<feature type="non-terminal residue" evidence="10">
    <location>
        <position position="1"/>
    </location>
</feature>
<keyword evidence="6" id="KW-0969">Cilium</keyword>
<evidence type="ECO:0000256" key="2">
    <source>
        <dbReference type="ARBA" id="ARBA00006737"/>
    </source>
</evidence>
<organism evidence="10 11">
    <name type="scientific">Diploptera punctata</name>
    <name type="common">Pacific beetle cockroach</name>
    <dbReference type="NCBI Taxonomy" id="6984"/>
    <lineage>
        <taxon>Eukaryota</taxon>
        <taxon>Metazoa</taxon>
        <taxon>Ecdysozoa</taxon>
        <taxon>Arthropoda</taxon>
        <taxon>Hexapoda</taxon>
        <taxon>Insecta</taxon>
        <taxon>Pterygota</taxon>
        <taxon>Neoptera</taxon>
        <taxon>Polyneoptera</taxon>
        <taxon>Dictyoptera</taxon>
        <taxon>Blattodea</taxon>
        <taxon>Blaberoidea</taxon>
        <taxon>Blaberidae</taxon>
        <taxon>Diplopterinae</taxon>
        <taxon>Diploptera</taxon>
    </lineage>
</organism>
<feature type="compositionally biased region" description="Basic residues" evidence="9">
    <location>
        <begin position="19"/>
        <end position="38"/>
    </location>
</feature>
<feature type="region of interest" description="Disordered" evidence="9">
    <location>
        <begin position="1"/>
        <end position="60"/>
    </location>
</feature>
<evidence type="ECO:0000313" key="11">
    <source>
        <dbReference type="Proteomes" id="UP001233999"/>
    </source>
</evidence>
<dbReference type="AlphaFoldDB" id="A0AAD7ZJP2"/>